<evidence type="ECO:0000256" key="4">
    <source>
        <dbReference type="PIRSR" id="PIRSR036289-50"/>
    </source>
</evidence>
<feature type="domain" description="Glycoside hydrolase family 65 C-terminal" evidence="7">
    <location>
        <begin position="734"/>
        <end position="789"/>
    </location>
</feature>
<accession>A0A0P7YD29</accession>
<dbReference type="Proteomes" id="UP000050497">
    <property type="component" value="Unassembled WGS sequence"/>
</dbReference>
<dbReference type="InterPro" id="IPR011013">
    <property type="entry name" value="Gal_mutarotase_sf_dom"/>
</dbReference>
<dbReference type="GO" id="GO:0030246">
    <property type="term" value="F:carbohydrate binding"/>
    <property type="evidence" value="ECO:0007669"/>
    <property type="project" value="InterPro"/>
</dbReference>
<sequence length="826" mass="94706">MSEETLGWVLTYDSYDPDREALHEALCTLGNGYFATRGASPDTADDGTHYPGTYLAGGYNRLTSEVSGRKVENEDLVNLPNWLPLSFCIGEGPWFHIDEVEILSYSQSLDLKRGLLLREIRARDAEGRITRWSEKRLVSMAERHLAALSVTITPENWSGKMQFRSGLDGSVSNNGVARYRQLASQHLDILELDHLGADTLYLRARTNQSRIELAMAARTLVHCEVCDVHPEYETHGSDRRIWQIVTCEAREGAPITAEKVVALHNSRDWAIAEAGLEAKRTLGHAGDFAQLQAAHEIAWRHLWEDCDIELTDGDMAVTELKLRVHIFHCLQTASPHSIDLDVGIPARGWHGEAYRGHIFWDELFIFPFLSLRLPTLTRALLRYRYRRLPEAKRAAREEGFEGAMFPWQSGSNGREETQKLHLNPESGRWNPDNTHRQRHINAAIAFNIWQYYEATDDYEFLTSFGAEMFLEIARFWASIATYNAEIDRYEIKGVMGPDEYHTAYPGIDASAEGGIDNNAYTNVMVAWLMSRTEDVLDAIPTAQAQRLCETMGLSPEERERWYEISRKLRVPFHDDGIISQFEGYDDLEEFDWDGYREKYDDIQRLDRILEAEDDAVNRYKASKQADVLMLFYLFTADELYQIFERLGYPFGPEHLRRNVEYYMARTSHGSTLSGVAHAWVLARSDRPRSWKHFQHTLDSDIADVQGGTTPEGIHTGAMAGTIDLVQRCFVGIDMRGNTLHFDPALPDEIKRIRVRLRYRRQVLDVDVNHDSLVIESRSYSASSIKLAYRGHYRDLAPGETCRFRLIKPDERLRDENRARESRNAAE</sequence>
<feature type="active site" description="Proton donor" evidence="4">
    <location>
        <position position="499"/>
    </location>
</feature>
<evidence type="ECO:0000256" key="5">
    <source>
        <dbReference type="PIRSR" id="PIRSR036289-51"/>
    </source>
</evidence>
<organism evidence="9 11">
    <name type="scientific">Saliniramus fredricksonii</name>
    <dbReference type="NCBI Taxonomy" id="1653334"/>
    <lineage>
        <taxon>Bacteria</taxon>
        <taxon>Pseudomonadati</taxon>
        <taxon>Pseudomonadota</taxon>
        <taxon>Alphaproteobacteria</taxon>
        <taxon>Hyphomicrobiales</taxon>
        <taxon>Salinarimonadaceae</taxon>
        <taxon>Saliniramus</taxon>
    </lineage>
</organism>
<dbReference type="FunFam" id="1.50.10.10:FF:000053">
    <property type="entry name" value="Putative glycosyl hydrolase"/>
    <property type="match status" value="1"/>
</dbReference>
<dbReference type="OrthoDB" id="414934at2"/>
<dbReference type="Pfam" id="PF03633">
    <property type="entry name" value="Glyco_hydro_65C"/>
    <property type="match status" value="1"/>
</dbReference>
<evidence type="ECO:0000256" key="2">
    <source>
        <dbReference type="ARBA" id="ARBA00022676"/>
    </source>
</evidence>
<evidence type="ECO:0000259" key="8">
    <source>
        <dbReference type="Pfam" id="PF03636"/>
    </source>
</evidence>
<evidence type="ECO:0000256" key="3">
    <source>
        <dbReference type="ARBA" id="ARBA00022679"/>
    </source>
</evidence>
<dbReference type="Pfam" id="PF03632">
    <property type="entry name" value="Glyco_hydro_65m"/>
    <property type="match status" value="1"/>
</dbReference>
<evidence type="ECO:0000259" key="7">
    <source>
        <dbReference type="Pfam" id="PF03633"/>
    </source>
</evidence>
<dbReference type="Gene3D" id="2.60.420.10">
    <property type="entry name" value="Maltose phosphorylase, domain 3"/>
    <property type="match status" value="1"/>
</dbReference>
<dbReference type="PANTHER" id="PTHR11051">
    <property type="entry name" value="GLYCOSYL HYDROLASE-RELATED"/>
    <property type="match status" value="1"/>
</dbReference>
<reference evidence="10 12" key="2">
    <citation type="submission" date="2016-08" db="EMBL/GenBank/DDBJ databases">
        <authorList>
            <person name="Varghese N."/>
            <person name="Submissions Spin"/>
        </authorList>
    </citation>
    <scope>NUCLEOTIDE SEQUENCE [LARGE SCALE GENOMIC DNA]</scope>
    <source>
        <strain evidence="10 12">HL-109</strain>
    </source>
</reference>
<dbReference type="AlphaFoldDB" id="A0A0P7YD29"/>
<dbReference type="InterPro" id="IPR012341">
    <property type="entry name" value="6hp_glycosidase-like_sf"/>
</dbReference>
<dbReference type="Proteomes" id="UP000182800">
    <property type="component" value="Unassembled WGS sequence"/>
</dbReference>
<feature type="domain" description="Glycoside hydrolase family 65 central catalytic" evidence="6">
    <location>
        <begin position="323"/>
        <end position="722"/>
    </location>
</feature>
<evidence type="ECO:0000313" key="12">
    <source>
        <dbReference type="Proteomes" id="UP000182800"/>
    </source>
</evidence>
<dbReference type="SUPFAM" id="SSF74650">
    <property type="entry name" value="Galactose mutarotase-like"/>
    <property type="match status" value="1"/>
</dbReference>
<dbReference type="InterPro" id="IPR005195">
    <property type="entry name" value="Glyco_hydro_65_M"/>
</dbReference>
<comment type="caution">
    <text evidence="9">The sequence shown here is derived from an EMBL/GenBank/DDBJ whole genome shotgun (WGS) entry which is preliminary data.</text>
</comment>
<dbReference type="InterPro" id="IPR017045">
    <property type="entry name" value="Malt_Pase/Glycosyl_Hdrlase"/>
</dbReference>
<comment type="similarity">
    <text evidence="1">Belongs to the glycosyl hydrolase 65 family.</text>
</comment>
<keyword evidence="3 9" id="KW-0808">Transferase</keyword>
<dbReference type="Pfam" id="PF03636">
    <property type="entry name" value="Glyco_hydro_65N"/>
    <property type="match status" value="1"/>
</dbReference>
<evidence type="ECO:0000313" key="10">
    <source>
        <dbReference type="EMBL" id="SCC78653.1"/>
    </source>
</evidence>
<dbReference type="InterPro" id="IPR008928">
    <property type="entry name" value="6-hairpin_glycosidase_sf"/>
</dbReference>
<dbReference type="Gene3D" id="2.70.98.40">
    <property type="entry name" value="Glycoside hydrolase, family 65, N-terminal domain"/>
    <property type="match status" value="1"/>
</dbReference>
<feature type="domain" description="Glycoside hydrolase family 65 N-terminal" evidence="8">
    <location>
        <begin position="11"/>
        <end position="267"/>
    </location>
</feature>
<name>A0A0P7YD29_9HYPH</name>
<dbReference type="PIRSF" id="PIRSF036289">
    <property type="entry name" value="Glycosyl_hydrolase_malt_phosph"/>
    <property type="match status" value="1"/>
</dbReference>
<dbReference type="GO" id="GO:0033831">
    <property type="term" value="F:kojibiose phosphorylase activity"/>
    <property type="evidence" value="ECO:0007669"/>
    <property type="project" value="UniProtKB-EC"/>
</dbReference>
<keyword evidence="12" id="KW-1185">Reference proteome</keyword>
<dbReference type="SUPFAM" id="SSF48208">
    <property type="entry name" value="Six-hairpin glycosidases"/>
    <property type="match status" value="1"/>
</dbReference>
<dbReference type="RefSeq" id="WP_074443416.1">
    <property type="nucleotide sequence ID" value="NZ_FMBM01000001.1"/>
</dbReference>
<keyword evidence="10" id="KW-0378">Hydrolase</keyword>
<evidence type="ECO:0000313" key="9">
    <source>
        <dbReference type="EMBL" id="KPQ12085.1"/>
    </source>
</evidence>
<evidence type="ECO:0000259" key="6">
    <source>
        <dbReference type="Pfam" id="PF03632"/>
    </source>
</evidence>
<dbReference type="GO" id="GO:0004553">
    <property type="term" value="F:hydrolase activity, hydrolyzing O-glycosyl compounds"/>
    <property type="evidence" value="ECO:0007669"/>
    <property type="project" value="TreeGrafter"/>
</dbReference>
<dbReference type="PANTHER" id="PTHR11051:SF8">
    <property type="entry name" value="PROTEIN-GLUCOSYLGALACTOSYLHYDROXYLYSINE GLUCOSIDASE"/>
    <property type="match status" value="1"/>
</dbReference>
<dbReference type="EC" id="2.4.1.230" evidence="9"/>
<reference evidence="9 11" key="1">
    <citation type="submission" date="2015-09" db="EMBL/GenBank/DDBJ databases">
        <title>Identification and resolution of microdiversity through metagenomic sequencing of parallel consortia.</title>
        <authorList>
            <person name="Nelson W.C."/>
            <person name="Romine M.F."/>
            <person name="Lindemann S.R."/>
        </authorList>
    </citation>
    <scope>NUCLEOTIDE SEQUENCE [LARGE SCALE GENOMIC DNA]</scope>
    <source>
        <strain evidence="9">HL-109</strain>
    </source>
</reference>
<dbReference type="Gene3D" id="1.50.10.10">
    <property type="match status" value="1"/>
</dbReference>
<dbReference type="PATRIC" id="fig|1653334.4.peg.3139"/>
<dbReference type="InterPro" id="IPR005194">
    <property type="entry name" value="Glyco_hydro_65_C"/>
</dbReference>
<keyword evidence="2 9" id="KW-0328">Glycosyltransferase</keyword>
<feature type="binding site" evidence="5">
    <location>
        <begin position="623"/>
        <end position="624"/>
    </location>
    <ligand>
        <name>substrate</name>
    </ligand>
</feature>
<dbReference type="STRING" id="1653334.GA0071312_0415"/>
<evidence type="ECO:0000313" key="11">
    <source>
        <dbReference type="Proteomes" id="UP000050497"/>
    </source>
</evidence>
<proteinExistence type="inferred from homology"/>
<dbReference type="EMBL" id="LJSX01000003">
    <property type="protein sequence ID" value="KPQ12085.1"/>
    <property type="molecule type" value="Genomic_DNA"/>
</dbReference>
<dbReference type="InterPro" id="IPR037018">
    <property type="entry name" value="GH65_N"/>
</dbReference>
<feature type="binding site" evidence="5">
    <location>
        <begin position="360"/>
        <end position="361"/>
    </location>
    <ligand>
        <name>substrate</name>
    </ligand>
</feature>
<dbReference type="EMBL" id="FMBM01000001">
    <property type="protein sequence ID" value="SCC78653.1"/>
    <property type="molecule type" value="Genomic_DNA"/>
</dbReference>
<dbReference type="InterPro" id="IPR005196">
    <property type="entry name" value="Glyco_hydro_65_N"/>
</dbReference>
<gene>
    <name evidence="10" type="ORF">GA0071312_0415</name>
    <name evidence="9" type="ORF">HLUCCO17_02700</name>
</gene>
<dbReference type="GO" id="GO:0005975">
    <property type="term" value="P:carbohydrate metabolic process"/>
    <property type="evidence" value="ECO:0007669"/>
    <property type="project" value="InterPro"/>
</dbReference>
<evidence type="ECO:0000256" key="1">
    <source>
        <dbReference type="ARBA" id="ARBA00006768"/>
    </source>
</evidence>
<protein>
    <submittedName>
        <fullName evidence="9">Kojibiose phosphorylase</fullName>
        <ecNumber evidence="9">2.4.1.230</ecNumber>
    </submittedName>
    <submittedName>
        <fullName evidence="10">Trehalose and maltose hydrolase (Possible phosphorylase)</fullName>
    </submittedName>
</protein>